<protein>
    <recommendedName>
        <fullName evidence="12">GerMN domain-containing protein</fullName>
    </recommendedName>
</protein>
<dbReference type="EMBL" id="CP019454">
    <property type="protein sequence ID" value="AUW92834.1"/>
    <property type="molecule type" value="Genomic_DNA"/>
</dbReference>
<evidence type="ECO:0000256" key="7">
    <source>
        <dbReference type="ARBA" id="ARBA00023288"/>
    </source>
</evidence>
<keyword evidence="4" id="KW-0732">Signal</keyword>
<keyword evidence="5" id="KW-0472">Membrane</keyword>
<keyword evidence="3" id="KW-0309">Germination</keyword>
<organism evidence="10 11">
    <name type="scientific">Sulfobacillus thermotolerans</name>
    <dbReference type="NCBI Taxonomy" id="338644"/>
    <lineage>
        <taxon>Bacteria</taxon>
        <taxon>Bacillati</taxon>
        <taxon>Bacillota</taxon>
        <taxon>Clostridia</taxon>
        <taxon>Eubacteriales</taxon>
        <taxon>Clostridiales Family XVII. Incertae Sedis</taxon>
        <taxon>Sulfobacillus</taxon>
    </lineage>
</organism>
<name>A0ABM6RNE7_9FIRM</name>
<evidence type="ECO:0000313" key="11">
    <source>
        <dbReference type="Proteomes" id="UP000325292"/>
    </source>
</evidence>
<evidence type="ECO:0000259" key="8">
    <source>
        <dbReference type="Pfam" id="PF05504"/>
    </source>
</evidence>
<dbReference type="InterPro" id="IPR008844">
    <property type="entry name" value="Spore_GerAC-like"/>
</dbReference>
<dbReference type="InterPro" id="IPR057336">
    <property type="entry name" value="GerAC_N"/>
</dbReference>
<evidence type="ECO:0000256" key="2">
    <source>
        <dbReference type="ARBA" id="ARBA00007886"/>
    </source>
</evidence>
<gene>
    <name evidence="10" type="ORF">BXT84_01745</name>
</gene>
<evidence type="ECO:0000256" key="3">
    <source>
        <dbReference type="ARBA" id="ARBA00022544"/>
    </source>
</evidence>
<dbReference type="PROSITE" id="PS51257">
    <property type="entry name" value="PROKAR_LIPOPROTEIN"/>
    <property type="match status" value="1"/>
</dbReference>
<evidence type="ECO:0000256" key="5">
    <source>
        <dbReference type="ARBA" id="ARBA00023136"/>
    </source>
</evidence>
<keyword evidence="11" id="KW-1185">Reference proteome</keyword>
<comment type="subcellular location">
    <subcellularLocation>
        <location evidence="1">Membrane</location>
        <topology evidence="1">Lipid-anchor</topology>
    </subcellularLocation>
</comment>
<dbReference type="Pfam" id="PF25198">
    <property type="entry name" value="Spore_GerAC_N"/>
    <property type="match status" value="1"/>
</dbReference>
<reference evidence="10 11" key="1">
    <citation type="journal article" date="2019" name="Sci. Rep.">
        <title>Sulfobacillus thermotolerans: new insights into resistance and metabolic capacities of acidophilic chemolithotrophs.</title>
        <authorList>
            <person name="Panyushkina A.E."/>
            <person name="Babenko V.V."/>
            <person name="Nikitina A.S."/>
            <person name="Selezneva O.V."/>
            <person name="Tsaplina I.A."/>
            <person name="Letarova M.A."/>
            <person name="Kostryukova E.S."/>
            <person name="Letarov A.V."/>
        </authorList>
    </citation>
    <scope>NUCLEOTIDE SEQUENCE [LARGE SCALE GENOMIC DNA]</scope>
    <source>
        <strain evidence="10 11">Kr1</strain>
    </source>
</reference>
<evidence type="ECO:0000259" key="9">
    <source>
        <dbReference type="Pfam" id="PF25198"/>
    </source>
</evidence>
<proteinExistence type="inferred from homology"/>
<evidence type="ECO:0000256" key="4">
    <source>
        <dbReference type="ARBA" id="ARBA00022729"/>
    </source>
</evidence>
<dbReference type="Pfam" id="PF05504">
    <property type="entry name" value="Spore_GerAC"/>
    <property type="match status" value="1"/>
</dbReference>
<keyword evidence="7" id="KW-0449">Lipoprotein</keyword>
<evidence type="ECO:0008006" key="12">
    <source>
        <dbReference type="Google" id="ProtNLM"/>
    </source>
</evidence>
<accession>A0ABM6RNE7</accession>
<feature type="domain" description="Spore germination GerAC-like C-terminal" evidence="8">
    <location>
        <begin position="228"/>
        <end position="342"/>
    </location>
</feature>
<evidence type="ECO:0000256" key="1">
    <source>
        <dbReference type="ARBA" id="ARBA00004635"/>
    </source>
</evidence>
<dbReference type="Gene3D" id="3.30.300.210">
    <property type="entry name" value="Nutrient germinant receptor protein C, domain 3"/>
    <property type="match status" value="1"/>
</dbReference>
<dbReference type="InterPro" id="IPR038501">
    <property type="entry name" value="Spore_GerAC_C_sf"/>
</dbReference>
<dbReference type="InterPro" id="IPR046953">
    <property type="entry name" value="Spore_GerAC-like_C"/>
</dbReference>
<evidence type="ECO:0000256" key="6">
    <source>
        <dbReference type="ARBA" id="ARBA00023139"/>
    </source>
</evidence>
<dbReference type="Proteomes" id="UP000325292">
    <property type="component" value="Chromosome"/>
</dbReference>
<dbReference type="PANTHER" id="PTHR35789">
    <property type="entry name" value="SPORE GERMINATION PROTEIN B3"/>
    <property type="match status" value="1"/>
</dbReference>
<dbReference type="PANTHER" id="PTHR35789:SF1">
    <property type="entry name" value="SPORE GERMINATION PROTEIN B3"/>
    <property type="match status" value="1"/>
</dbReference>
<evidence type="ECO:0000313" key="10">
    <source>
        <dbReference type="EMBL" id="AUW92834.1"/>
    </source>
</evidence>
<feature type="domain" description="Spore germination protein N-terminal" evidence="9">
    <location>
        <begin position="26"/>
        <end position="202"/>
    </location>
</feature>
<keyword evidence="6" id="KW-0564">Palmitate</keyword>
<comment type="similarity">
    <text evidence="2">Belongs to the GerABKC lipoprotein family.</text>
</comment>
<sequence length="366" mass="41179">MSRLIRKWRIAIFVTPLLFLLTGCWDSKPIDHQGIVLMLSIRASKIPGQYHWRFVFPNVTLTPGALSTIKPDEEYYDIAVMAPNFADAVMHAQEKSARALYLGQLQGIIWNNRLTFRQLWPQINAINAAGTIPKTFWVMGADGRPLAEYMNYVSPQIVAPRIALAAYFNCIRCSPIRLGMRGWKFWSSAVSQGISPYVPIVELKQQSLTVRQIDVYPASGGPPVLYSPLQTQGFGYLTGKVQRLTLSVPWHGQTVSISRISDTRSLHTFQTASAINVRETLHVKGFIEDISGQNRVTLQDERSISHRAEQTLLHLCLSTIAYANKTHTDPFGYDRSEAWFHPHAGFLPIHATLTVVVTLYGEGLMR</sequence>